<evidence type="ECO:0000256" key="3">
    <source>
        <dbReference type="ARBA" id="ARBA00023027"/>
    </source>
</evidence>
<keyword evidence="8" id="KW-1185">Reference proteome</keyword>
<sequence length="317" mass="34968">MPKIVALHKLSQEEQNRITEAAQGYELVVGKYKELPSGTVSSADIVLGWTKDAQEEALQENSRVRWIQVWSAGVDKLPLQDFKARGIQLTNASGVHSIPITEHIFSLMLAFNRNLHRAIEGQSSHQWIKGGDFRELSGKTAVIIGVGHIGSAAAKAAQAFGMRTIGVRRSGKPDPYIDDMMTTDKLNDALAQGDYCINILPLTDETKGLFNKDRFAAMKKGAFFVNVGRGPSVVTSALVEALQSGHLAGAGLDVFEEEPLPADHPLWDMQQVIMTPHTAGDTVHYNERIMDIFIDNLKAYADEKPLPRNVIDYERAY</sequence>
<dbReference type="Pfam" id="PF00389">
    <property type="entry name" value="2-Hacid_dh"/>
    <property type="match status" value="1"/>
</dbReference>
<dbReference type="GO" id="GO:0016616">
    <property type="term" value="F:oxidoreductase activity, acting on the CH-OH group of donors, NAD or NADP as acceptor"/>
    <property type="evidence" value="ECO:0007669"/>
    <property type="project" value="InterPro"/>
</dbReference>
<evidence type="ECO:0000256" key="1">
    <source>
        <dbReference type="ARBA" id="ARBA00005854"/>
    </source>
</evidence>
<dbReference type="SUPFAM" id="SSF51735">
    <property type="entry name" value="NAD(P)-binding Rossmann-fold domains"/>
    <property type="match status" value="1"/>
</dbReference>
<dbReference type="SUPFAM" id="SSF52283">
    <property type="entry name" value="Formate/glycerate dehydrogenase catalytic domain-like"/>
    <property type="match status" value="1"/>
</dbReference>
<dbReference type="AlphaFoldDB" id="A0A4P8XMR2"/>
<accession>A0A4P8XMR2</accession>
<dbReference type="EMBL" id="CP040396">
    <property type="protein sequence ID" value="QCT04106.1"/>
    <property type="molecule type" value="Genomic_DNA"/>
</dbReference>
<dbReference type="InterPro" id="IPR036291">
    <property type="entry name" value="NAD(P)-bd_dom_sf"/>
</dbReference>
<dbReference type="FunFam" id="3.40.50.720:FF:000363">
    <property type="entry name" value="D-isomer specific 2-hydroxyacid dehydrogenase"/>
    <property type="match status" value="1"/>
</dbReference>
<dbReference type="Proteomes" id="UP000300879">
    <property type="component" value="Chromosome"/>
</dbReference>
<feature type="domain" description="D-isomer specific 2-hydroxyacid dehydrogenase NAD-binding" evidence="6">
    <location>
        <begin position="105"/>
        <end position="279"/>
    </location>
</feature>
<dbReference type="GO" id="GO:0051287">
    <property type="term" value="F:NAD binding"/>
    <property type="evidence" value="ECO:0007669"/>
    <property type="project" value="InterPro"/>
</dbReference>
<evidence type="ECO:0000313" key="7">
    <source>
        <dbReference type="EMBL" id="QCT04106.1"/>
    </source>
</evidence>
<evidence type="ECO:0000313" key="8">
    <source>
        <dbReference type="Proteomes" id="UP000300879"/>
    </source>
</evidence>
<dbReference type="PANTHER" id="PTHR43333">
    <property type="entry name" value="2-HACID_DH_C DOMAIN-CONTAINING PROTEIN"/>
    <property type="match status" value="1"/>
</dbReference>
<keyword evidence="2 4" id="KW-0560">Oxidoreductase</keyword>
<dbReference type="KEGG" id="palo:E6C60_3395"/>
<reference evidence="7 8" key="1">
    <citation type="submission" date="2019-05" db="EMBL/GenBank/DDBJ databases">
        <authorList>
            <person name="Chen C."/>
        </authorList>
    </citation>
    <scope>NUCLEOTIDE SEQUENCE [LARGE SCALE GENOMIC DNA]</scope>
    <source>
        <strain evidence="7 8">HB172198</strain>
    </source>
</reference>
<dbReference type="PANTHER" id="PTHR43333:SF1">
    <property type="entry name" value="D-ISOMER SPECIFIC 2-HYDROXYACID DEHYDROGENASE NAD-BINDING DOMAIN-CONTAINING PROTEIN"/>
    <property type="match status" value="1"/>
</dbReference>
<proteinExistence type="inferred from homology"/>
<name>A0A4P8XMR2_9BACL</name>
<dbReference type="RefSeq" id="WP_138226873.1">
    <property type="nucleotide sequence ID" value="NZ_CP040396.1"/>
</dbReference>
<dbReference type="CDD" id="cd05300">
    <property type="entry name" value="2-Hacid_dh_1"/>
    <property type="match status" value="1"/>
</dbReference>
<evidence type="ECO:0000259" key="5">
    <source>
        <dbReference type="Pfam" id="PF00389"/>
    </source>
</evidence>
<keyword evidence="3" id="KW-0520">NAD</keyword>
<gene>
    <name evidence="7" type="ORF">E6C60_3395</name>
</gene>
<dbReference type="Pfam" id="PF02826">
    <property type="entry name" value="2-Hacid_dh_C"/>
    <property type="match status" value="1"/>
</dbReference>
<evidence type="ECO:0000256" key="4">
    <source>
        <dbReference type="RuleBase" id="RU003719"/>
    </source>
</evidence>
<feature type="domain" description="D-isomer specific 2-hydroxyacid dehydrogenase catalytic" evidence="5">
    <location>
        <begin position="5"/>
        <end position="310"/>
    </location>
</feature>
<evidence type="ECO:0000259" key="6">
    <source>
        <dbReference type="Pfam" id="PF02826"/>
    </source>
</evidence>
<dbReference type="Gene3D" id="3.40.50.720">
    <property type="entry name" value="NAD(P)-binding Rossmann-like Domain"/>
    <property type="match status" value="2"/>
</dbReference>
<dbReference type="InterPro" id="IPR006140">
    <property type="entry name" value="D-isomer_DH_NAD-bd"/>
</dbReference>
<evidence type="ECO:0000256" key="2">
    <source>
        <dbReference type="ARBA" id="ARBA00023002"/>
    </source>
</evidence>
<organism evidence="7 8">
    <name type="scientific">Paenibacillus algicola</name>
    <dbReference type="NCBI Taxonomy" id="2565926"/>
    <lineage>
        <taxon>Bacteria</taxon>
        <taxon>Bacillati</taxon>
        <taxon>Bacillota</taxon>
        <taxon>Bacilli</taxon>
        <taxon>Bacillales</taxon>
        <taxon>Paenibacillaceae</taxon>
        <taxon>Paenibacillus</taxon>
    </lineage>
</organism>
<protein>
    <submittedName>
        <fullName evidence="7">D-isomer specific 2-hydroxyacid dehydrogenase NAD-binding protein</fullName>
    </submittedName>
</protein>
<dbReference type="InterPro" id="IPR006139">
    <property type="entry name" value="D-isomer_2_OHA_DH_cat_dom"/>
</dbReference>
<dbReference type="OrthoDB" id="9805416at2"/>
<comment type="similarity">
    <text evidence="1 4">Belongs to the D-isomer specific 2-hydroxyacid dehydrogenase family.</text>
</comment>